<dbReference type="RefSeq" id="WP_046355591.1">
    <property type="nucleotide sequence ID" value="NZ_AUXW01000138.1"/>
</dbReference>
<dbReference type="EMBL" id="AUXW01000138">
    <property type="protein sequence ID" value="KKE84346.1"/>
    <property type="molecule type" value="Genomic_DNA"/>
</dbReference>
<accession>A0A0F6AEX8</accession>
<gene>
    <name evidence="2" type="ORF">N479_10635</name>
</gene>
<dbReference type="AlphaFoldDB" id="A0A0F6AEX8"/>
<sequence length="102" mass="11524">MKKLTSIILAGLFGLSGCVVTQENPENLNKFSQTTKVAFLSYKKAANTHKAFAVARFSLRDYYGLGYAYSTIEGAEKRALKECHYHAHKVNKNIKCFIYHSE</sequence>
<dbReference type="PROSITE" id="PS51257">
    <property type="entry name" value="PROKAR_LIPOPROTEIN"/>
    <property type="match status" value="1"/>
</dbReference>
<comment type="caution">
    <text evidence="2">The sequence shown here is derived from an EMBL/GenBank/DDBJ whole genome shotgun (WGS) entry which is preliminary data.</text>
</comment>
<name>A0A0F6AEX8_9GAMM</name>
<dbReference type="PATRIC" id="fig|1129367.4.peg.1909"/>
<feature type="chain" id="PRO_5002499813" evidence="1">
    <location>
        <begin position="22"/>
        <end position="102"/>
    </location>
</feature>
<dbReference type="Proteomes" id="UP000033434">
    <property type="component" value="Unassembled WGS sequence"/>
</dbReference>
<organism evidence="2 3">
    <name type="scientific">Pseudoalteromonas luteoviolacea S4054</name>
    <dbReference type="NCBI Taxonomy" id="1129367"/>
    <lineage>
        <taxon>Bacteria</taxon>
        <taxon>Pseudomonadati</taxon>
        <taxon>Pseudomonadota</taxon>
        <taxon>Gammaproteobacteria</taxon>
        <taxon>Alteromonadales</taxon>
        <taxon>Pseudoalteromonadaceae</taxon>
        <taxon>Pseudoalteromonas</taxon>
    </lineage>
</organism>
<protein>
    <submittedName>
        <fullName evidence="2">Uncharacterized protein</fullName>
    </submittedName>
</protein>
<evidence type="ECO:0000256" key="1">
    <source>
        <dbReference type="SAM" id="SignalP"/>
    </source>
</evidence>
<proteinExistence type="predicted"/>
<keyword evidence="1" id="KW-0732">Signal</keyword>
<evidence type="ECO:0000313" key="3">
    <source>
        <dbReference type="Proteomes" id="UP000033434"/>
    </source>
</evidence>
<reference evidence="2 3" key="1">
    <citation type="journal article" date="2015" name="BMC Genomics">
        <title>Genome mining reveals unlocked bioactive potential of marine Gram-negative bacteria.</title>
        <authorList>
            <person name="Machado H."/>
            <person name="Sonnenschein E.C."/>
            <person name="Melchiorsen J."/>
            <person name="Gram L."/>
        </authorList>
    </citation>
    <scope>NUCLEOTIDE SEQUENCE [LARGE SCALE GENOMIC DNA]</scope>
    <source>
        <strain evidence="2 3">S4054</strain>
    </source>
</reference>
<feature type="signal peptide" evidence="1">
    <location>
        <begin position="1"/>
        <end position="21"/>
    </location>
</feature>
<evidence type="ECO:0000313" key="2">
    <source>
        <dbReference type="EMBL" id="KKE84346.1"/>
    </source>
</evidence>